<reference evidence="2" key="1">
    <citation type="submission" date="2021-01" db="EMBL/GenBank/DDBJ databases">
        <title>Whole genome shotgun sequence of Dactylosporangium siamense NBRC 106093.</title>
        <authorList>
            <person name="Komaki H."/>
            <person name="Tamura T."/>
        </authorList>
    </citation>
    <scope>NUCLEOTIDE SEQUENCE</scope>
    <source>
        <strain evidence="2">NBRC 106093</strain>
    </source>
</reference>
<protein>
    <recommendedName>
        <fullName evidence="4">DUF4386 domain-containing protein</fullName>
    </recommendedName>
</protein>
<keyword evidence="3" id="KW-1185">Reference proteome</keyword>
<accession>A0A919PSW2</accession>
<keyword evidence="1" id="KW-1133">Transmembrane helix</keyword>
<dbReference type="AlphaFoldDB" id="A0A919PSW2"/>
<feature type="transmembrane region" description="Helical" evidence="1">
    <location>
        <begin position="48"/>
        <end position="72"/>
    </location>
</feature>
<sequence>MRRSSPTARLAGVLFILASATAIAGGSLLLPIQQPDYLSTGGRHAQLATGALLEFALAVSVIAIAAVLWPVLRRDGEHLAMLYVTTRTLEGVLIAAGATGALVMTSLAEGHAPTAAGDAVLGGRDWAYRMGTLVVFGASAVVLNALLLRGRQVPSWLAWWGLIGGGLLLVRGVIEVYGVELPVAAQAVLAAPIGIEEMVFAGWLIVKGLAPAESRGA</sequence>
<feature type="transmembrane region" description="Helical" evidence="1">
    <location>
        <begin position="84"/>
        <end position="106"/>
    </location>
</feature>
<gene>
    <name evidence="2" type="ORF">Dsi01nite_071530</name>
</gene>
<evidence type="ECO:0008006" key="4">
    <source>
        <dbReference type="Google" id="ProtNLM"/>
    </source>
</evidence>
<dbReference type="Proteomes" id="UP000660611">
    <property type="component" value="Unassembled WGS sequence"/>
</dbReference>
<evidence type="ECO:0000313" key="2">
    <source>
        <dbReference type="EMBL" id="GIG49112.1"/>
    </source>
</evidence>
<name>A0A919PSW2_9ACTN</name>
<proteinExistence type="predicted"/>
<dbReference type="RefSeq" id="WP_345004065.1">
    <property type="nucleotide sequence ID" value="NZ_BAAAVW010000008.1"/>
</dbReference>
<dbReference type="Pfam" id="PF14329">
    <property type="entry name" value="DUF4386"/>
    <property type="match status" value="1"/>
</dbReference>
<evidence type="ECO:0000313" key="3">
    <source>
        <dbReference type="Proteomes" id="UP000660611"/>
    </source>
</evidence>
<dbReference type="EMBL" id="BONQ01000111">
    <property type="protein sequence ID" value="GIG49112.1"/>
    <property type="molecule type" value="Genomic_DNA"/>
</dbReference>
<comment type="caution">
    <text evidence="2">The sequence shown here is derived from an EMBL/GenBank/DDBJ whole genome shotgun (WGS) entry which is preliminary data.</text>
</comment>
<feature type="transmembrane region" description="Helical" evidence="1">
    <location>
        <begin position="183"/>
        <end position="206"/>
    </location>
</feature>
<feature type="transmembrane region" description="Helical" evidence="1">
    <location>
        <begin position="126"/>
        <end position="148"/>
    </location>
</feature>
<organism evidence="2 3">
    <name type="scientific">Dactylosporangium siamense</name>
    <dbReference type="NCBI Taxonomy" id="685454"/>
    <lineage>
        <taxon>Bacteria</taxon>
        <taxon>Bacillati</taxon>
        <taxon>Actinomycetota</taxon>
        <taxon>Actinomycetes</taxon>
        <taxon>Micromonosporales</taxon>
        <taxon>Micromonosporaceae</taxon>
        <taxon>Dactylosporangium</taxon>
    </lineage>
</organism>
<keyword evidence="1" id="KW-0472">Membrane</keyword>
<feature type="transmembrane region" description="Helical" evidence="1">
    <location>
        <begin position="157"/>
        <end position="177"/>
    </location>
</feature>
<dbReference type="InterPro" id="IPR025495">
    <property type="entry name" value="DUF4386"/>
</dbReference>
<evidence type="ECO:0000256" key="1">
    <source>
        <dbReference type="SAM" id="Phobius"/>
    </source>
</evidence>
<keyword evidence="1" id="KW-0812">Transmembrane</keyword>